<protein>
    <recommendedName>
        <fullName evidence="4">Ecp2 effector protein domain-containing protein</fullName>
    </recommendedName>
</protein>
<organism evidence="2 3">
    <name type="scientific">Apiospora marii</name>
    <dbReference type="NCBI Taxonomy" id="335849"/>
    <lineage>
        <taxon>Eukaryota</taxon>
        <taxon>Fungi</taxon>
        <taxon>Dikarya</taxon>
        <taxon>Ascomycota</taxon>
        <taxon>Pezizomycotina</taxon>
        <taxon>Sordariomycetes</taxon>
        <taxon>Xylariomycetidae</taxon>
        <taxon>Amphisphaeriales</taxon>
        <taxon>Apiosporaceae</taxon>
        <taxon>Apiospora</taxon>
    </lineage>
</organism>
<comment type="caution">
    <text evidence="2">The sequence shown here is derived from an EMBL/GenBank/DDBJ whole genome shotgun (WGS) entry which is preliminary data.</text>
</comment>
<evidence type="ECO:0008006" key="4">
    <source>
        <dbReference type="Google" id="ProtNLM"/>
    </source>
</evidence>
<reference evidence="2 3" key="1">
    <citation type="submission" date="2023-01" db="EMBL/GenBank/DDBJ databases">
        <title>Analysis of 21 Apiospora genomes using comparative genomics revels a genus with tremendous synthesis potential of carbohydrate active enzymes and secondary metabolites.</title>
        <authorList>
            <person name="Sorensen T."/>
        </authorList>
    </citation>
    <scope>NUCLEOTIDE SEQUENCE [LARGE SCALE GENOMIC DNA]</scope>
    <source>
        <strain evidence="2 3">CBS 20057</strain>
    </source>
</reference>
<evidence type="ECO:0000256" key="1">
    <source>
        <dbReference type="SAM" id="SignalP"/>
    </source>
</evidence>
<feature type="signal peptide" evidence="1">
    <location>
        <begin position="1"/>
        <end position="25"/>
    </location>
</feature>
<name>A0ABR1R3Q0_9PEZI</name>
<feature type="chain" id="PRO_5047247704" description="Ecp2 effector protein domain-containing protein" evidence="1">
    <location>
        <begin position="26"/>
        <end position="186"/>
    </location>
</feature>
<evidence type="ECO:0000313" key="3">
    <source>
        <dbReference type="Proteomes" id="UP001396898"/>
    </source>
</evidence>
<proteinExistence type="predicted"/>
<keyword evidence="1" id="KW-0732">Signal</keyword>
<sequence>MQIVAMFGLLLLQLASLIVASPVRATPVLAARQSTPTCDLTFTYPTLGSCSTGCCGWGFYNLTETSGWLCQNTGNYAPQPTTYPDPAGFVNACKDLQTTLGDDYFTWWLTSETPNIWYEAKSNTGCSLQFSWDRAIDNDNDGPHLGNGDLAQMLAEGITASEDGTKDARGYSTCYSYSMQWRMVPK</sequence>
<evidence type="ECO:0000313" key="2">
    <source>
        <dbReference type="EMBL" id="KAK7998571.1"/>
    </source>
</evidence>
<keyword evidence="3" id="KW-1185">Reference proteome</keyword>
<dbReference type="EMBL" id="JAQQWI010000021">
    <property type="protein sequence ID" value="KAK7998571.1"/>
    <property type="molecule type" value="Genomic_DNA"/>
</dbReference>
<dbReference type="Proteomes" id="UP001396898">
    <property type="component" value="Unassembled WGS sequence"/>
</dbReference>
<gene>
    <name evidence="2" type="ORF">PG991_015050</name>
</gene>
<accession>A0ABR1R3Q0</accession>